<accession>A0A317EQ36</accession>
<dbReference type="InterPro" id="IPR000595">
    <property type="entry name" value="cNMP-bd_dom"/>
</dbReference>
<dbReference type="Gene3D" id="1.10.10.10">
    <property type="entry name" value="Winged helix-like DNA-binding domain superfamily/Winged helix DNA-binding domain"/>
    <property type="match status" value="1"/>
</dbReference>
<proteinExistence type="predicted"/>
<sequence length="202" mass="23532">MESDVSDSIDLVLVLGSITPLSAPFQERITNQVLTETFKKGHILLRPGEVARRIYYIKKGFLRAYIIDENGKECTSWLMGANDLMISVYSFFTQRPADEYIEVLDDCILQSITWNQLQSYYADFKEGNYIGRVLTEKYYILSEERSIFMRTKTPEERYKILLQQHNQIEQLTTQSNIASYLGITRETLSRIRSKMLKTRLAS</sequence>
<dbReference type="Gene3D" id="2.60.120.10">
    <property type="entry name" value="Jelly Rolls"/>
    <property type="match status" value="1"/>
</dbReference>
<dbReference type="InterPro" id="IPR036388">
    <property type="entry name" value="WH-like_DNA-bd_sf"/>
</dbReference>
<comment type="caution">
    <text evidence="2">The sequence shown here is derived from an EMBL/GenBank/DDBJ whole genome shotgun (WGS) entry which is preliminary data.</text>
</comment>
<dbReference type="EMBL" id="QGNZ01000001">
    <property type="protein sequence ID" value="PWS28475.1"/>
    <property type="molecule type" value="Genomic_DNA"/>
</dbReference>
<reference evidence="2 3" key="1">
    <citation type="submission" date="2018-05" db="EMBL/GenBank/DDBJ databases">
        <title>Pedobacter paludis sp. nov., isolated from wetland soil.</title>
        <authorList>
            <person name="Zhang Y."/>
            <person name="Wang G."/>
        </authorList>
    </citation>
    <scope>NUCLEOTIDE SEQUENCE [LARGE SCALE GENOMIC DNA]</scope>
    <source>
        <strain evidence="2 3">KCTC22721</strain>
    </source>
</reference>
<name>A0A317EQ36_9SPHI</name>
<dbReference type="CDD" id="cd00038">
    <property type="entry name" value="CAP_ED"/>
    <property type="match status" value="1"/>
</dbReference>
<dbReference type="SUPFAM" id="SSF51206">
    <property type="entry name" value="cAMP-binding domain-like"/>
    <property type="match status" value="1"/>
</dbReference>
<dbReference type="Pfam" id="PF00027">
    <property type="entry name" value="cNMP_binding"/>
    <property type="match status" value="1"/>
</dbReference>
<evidence type="ECO:0000313" key="2">
    <source>
        <dbReference type="EMBL" id="PWS28475.1"/>
    </source>
</evidence>
<dbReference type="Proteomes" id="UP000245379">
    <property type="component" value="Unassembled WGS sequence"/>
</dbReference>
<evidence type="ECO:0000259" key="1">
    <source>
        <dbReference type="PROSITE" id="PS50042"/>
    </source>
</evidence>
<evidence type="ECO:0000313" key="3">
    <source>
        <dbReference type="Proteomes" id="UP000245379"/>
    </source>
</evidence>
<dbReference type="InterPro" id="IPR014710">
    <property type="entry name" value="RmlC-like_jellyroll"/>
</dbReference>
<protein>
    <submittedName>
        <fullName evidence="2">Crp/Fnr family transcriptional regulator</fullName>
    </submittedName>
</protein>
<dbReference type="OrthoDB" id="948610at2"/>
<gene>
    <name evidence="2" type="ORF">DHW03_01040</name>
</gene>
<feature type="domain" description="Cyclic nucleotide-binding" evidence="1">
    <location>
        <begin position="17"/>
        <end position="73"/>
    </location>
</feature>
<organism evidence="2 3">
    <name type="scientific">Pedobacter yonginense</name>
    <dbReference type="NCBI Taxonomy" id="651869"/>
    <lineage>
        <taxon>Bacteria</taxon>
        <taxon>Pseudomonadati</taxon>
        <taxon>Bacteroidota</taxon>
        <taxon>Sphingobacteriia</taxon>
        <taxon>Sphingobacteriales</taxon>
        <taxon>Sphingobacteriaceae</taxon>
        <taxon>Pedobacter</taxon>
    </lineage>
</organism>
<keyword evidence="3" id="KW-1185">Reference proteome</keyword>
<dbReference type="RefSeq" id="WP_109923907.1">
    <property type="nucleotide sequence ID" value="NZ_QGNZ01000001.1"/>
</dbReference>
<dbReference type="PROSITE" id="PS50042">
    <property type="entry name" value="CNMP_BINDING_3"/>
    <property type="match status" value="1"/>
</dbReference>
<dbReference type="AlphaFoldDB" id="A0A317EQ36"/>
<dbReference type="InterPro" id="IPR018490">
    <property type="entry name" value="cNMP-bd_dom_sf"/>
</dbReference>